<reference evidence="9 10" key="1">
    <citation type="submission" date="2023-05" db="EMBL/GenBank/DDBJ databases">
        <authorList>
            <person name="Yin Y."/>
            <person name="Lu Z."/>
        </authorList>
    </citation>
    <scope>NUCLEOTIDE SEQUENCE [LARGE SCALE GENOMIC DNA]</scope>
    <source>
        <strain evidence="9 10">ZM22</strain>
    </source>
</reference>
<keyword evidence="4" id="KW-1003">Cell membrane</keyword>
<proteinExistence type="inferred from homology"/>
<gene>
    <name evidence="9" type="ORF">QMY55_22615</name>
</gene>
<keyword evidence="3" id="KW-0813">Transport</keyword>
<feature type="transmembrane region" description="Helical" evidence="8">
    <location>
        <begin position="86"/>
        <end position="103"/>
    </location>
</feature>
<dbReference type="Gene3D" id="1.25.40.600">
    <property type="match status" value="1"/>
</dbReference>
<evidence type="ECO:0000256" key="5">
    <source>
        <dbReference type="ARBA" id="ARBA00022692"/>
    </source>
</evidence>
<evidence type="ECO:0000256" key="1">
    <source>
        <dbReference type="ARBA" id="ARBA00004651"/>
    </source>
</evidence>
<evidence type="ECO:0000256" key="2">
    <source>
        <dbReference type="ARBA" id="ARBA00010068"/>
    </source>
</evidence>
<keyword evidence="5 8" id="KW-0812">Transmembrane</keyword>
<comment type="similarity">
    <text evidence="2">Belongs to the AmiS/UreI family.</text>
</comment>
<comment type="subcellular location">
    <subcellularLocation>
        <location evidence="1">Cell membrane</location>
        <topology evidence="1">Multi-pass membrane protein</topology>
    </subcellularLocation>
</comment>
<keyword evidence="6 8" id="KW-1133">Transmembrane helix</keyword>
<evidence type="ECO:0000256" key="4">
    <source>
        <dbReference type="ARBA" id="ARBA00022475"/>
    </source>
</evidence>
<organism evidence="9 10">
    <name type="scientific">Comamonas resistens</name>
    <dbReference type="NCBI Taxonomy" id="3046670"/>
    <lineage>
        <taxon>Bacteria</taxon>
        <taxon>Pseudomonadati</taxon>
        <taxon>Pseudomonadota</taxon>
        <taxon>Betaproteobacteria</taxon>
        <taxon>Burkholderiales</taxon>
        <taxon>Comamonadaceae</taxon>
        <taxon>Comamonas</taxon>
    </lineage>
</organism>
<evidence type="ECO:0000256" key="6">
    <source>
        <dbReference type="ARBA" id="ARBA00022989"/>
    </source>
</evidence>
<dbReference type="EMBL" id="CP125947">
    <property type="protein sequence ID" value="WHS65240.1"/>
    <property type="molecule type" value="Genomic_DNA"/>
</dbReference>
<keyword evidence="10" id="KW-1185">Reference proteome</keyword>
<dbReference type="Pfam" id="PF02293">
    <property type="entry name" value="AmiS_UreI"/>
    <property type="match status" value="1"/>
</dbReference>
<feature type="transmembrane region" description="Helical" evidence="8">
    <location>
        <begin position="57"/>
        <end position="80"/>
    </location>
</feature>
<dbReference type="InterPro" id="IPR038523">
    <property type="entry name" value="AmiSUreI_transpt_sf"/>
</dbReference>
<protein>
    <submittedName>
        <fullName evidence="9">AmiS/UreI family transporter</fullName>
    </submittedName>
</protein>
<evidence type="ECO:0000256" key="7">
    <source>
        <dbReference type="ARBA" id="ARBA00023136"/>
    </source>
</evidence>
<dbReference type="InterPro" id="IPR003211">
    <property type="entry name" value="AmiSUreI_transpt"/>
</dbReference>
<sequence length="145" mass="15564">MLGMALFFIGAVLIVKGVGLSGRIEGRDSAPFNLLVGFLALFINAIGILRANADPDFFAAAGGLLFAFTYLYLAVVQWWGLKGVGLGWYCLFVAISALAFATTASDIRVITMWLVLSSLCFFFLLALGWANSFASWRATQCSSAS</sequence>
<feature type="transmembrane region" description="Helical" evidence="8">
    <location>
        <begin position="31"/>
        <end position="50"/>
    </location>
</feature>
<feature type="transmembrane region" description="Helical" evidence="8">
    <location>
        <begin position="110"/>
        <end position="130"/>
    </location>
</feature>
<accession>A0ABY8SS09</accession>
<evidence type="ECO:0000313" key="10">
    <source>
        <dbReference type="Proteomes" id="UP001240697"/>
    </source>
</evidence>
<dbReference type="Proteomes" id="UP001240697">
    <property type="component" value="Chromosome"/>
</dbReference>
<keyword evidence="7 8" id="KW-0472">Membrane</keyword>
<name>A0ABY8SS09_9BURK</name>
<evidence type="ECO:0000256" key="3">
    <source>
        <dbReference type="ARBA" id="ARBA00022448"/>
    </source>
</evidence>
<evidence type="ECO:0000313" key="9">
    <source>
        <dbReference type="EMBL" id="WHS65240.1"/>
    </source>
</evidence>
<evidence type="ECO:0000256" key="8">
    <source>
        <dbReference type="SAM" id="Phobius"/>
    </source>
</evidence>